<keyword evidence="1" id="KW-0802">TPR repeat</keyword>
<dbReference type="InterPro" id="IPR011990">
    <property type="entry name" value="TPR-like_helical_dom_sf"/>
</dbReference>
<evidence type="ECO:0000256" key="2">
    <source>
        <dbReference type="SAM" id="MobiDB-lite"/>
    </source>
</evidence>
<evidence type="ECO:0000256" key="1">
    <source>
        <dbReference type="PROSITE-ProRule" id="PRU00339"/>
    </source>
</evidence>
<dbReference type="Gene3D" id="1.25.40.10">
    <property type="entry name" value="Tetratricopeptide repeat domain"/>
    <property type="match status" value="3"/>
</dbReference>
<proteinExistence type="predicted"/>
<feature type="repeat" description="TPR" evidence="1">
    <location>
        <begin position="124"/>
        <end position="157"/>
    </location>
</feature>
<reference evidence="3" key="1">
    <citation type="submission" date="2022-12" db="EMBL/GenBank/DDBJ databases">
        <authorList>
            <person name="Wang J."/>
        </authorList>
    </citation>
    <scope>NUCLEOTIDE SEQUENCE</scope>
    <source>
        <strain evidence="3">HY-45-18</strain>
    </source>
</reference>
<dbReference type="PROSITE" id="PS50005">
    <property type="entry name" value="TPR"/>
    <property type="match status" value="1"/>
</dbReference>
<feature type="region of interest" description="Disordered" evidence="2">
    <location>
        <begin position="227"/>
        <end position="247"/>
    </location>
</feature>
<dbReference type="Proteomes" id="UP001078443">
    <property type="component" value="Unassembled WGS sequence"/>
</dbReference>
<gene>
    <name evidence="3" type="ORF">OW763_03640</name>
</gene>
<name>A0ABT4CWS2_9CLOT</name>
<dbReference type="Pfam" id="PF13181">
    <property type="entry name" value="TPR_8"/>
    <property type="match status" value="1"/>
</dbReference>
<dbReference type="Pfam" id="PF13174">
    <property type="entry name" value="TPR_6"/>
    <property type="match status" value="1"/>
</dbReference>
<dbReference type="EMBL" id="JAPQER010000001">
    <property type="protein sequence ID" value="MCY6483450.1"/>
    <property type="molecule type" value="Genomic_DNA"/>
</dbReference>
<evidence type="ECO:0000313" key="4">
    <source>
        <dbReference type="Proteomes" id="UP001078443"/>
    </source>
</evidence>
<protein>
    <submittedName>
        <fullName evidence="3">Tetratricopeptide repeat protein</fullName>
    </submittedName>
</protein>
<comment type="caution">
    <text evidence="3">The sequence shown here is derived from an EMBL/GenBank/DDBJ whole genome shotgun (WGS) entry which is preliminary data.</text>
</comment>
<keyword evidence="4" id="KW-1185">Reference proteome</keyword>
<evidence type="ECO:0000313" key="3">
    <source>
        <dbReference type="EMBL" id="MCY6483450.1"/>
    </source>
</evidence>
<dbReference type="RefSeq" id="WP_268039698.1">
    <property type="nucleotide sequence ID" value="NZ_JAPQER010000001.1"/>
</dbReference>
<sequence length="440" mass="50948">MSEKMDRSGKLYLKALSKYQNGYIDKAINLCEESISLNINNKASINLKGLLYYLKGDLESAKALWKLNYQVNGDQVSNEYLQGLKDDEKRLSSYMSAIVLIKDMDIKNALGILKECKESDYNCINVDNAIAACYIKLGQYDNAIKYINNVLKLDSKNEIAIENKRELIKYGTDRKNFESNSFATTQKVISVVCVLLICFSVSKFGVEKIKLNKENIVQKNVLVNNHKGENENKESQDKNIKNKNMQNKDIVYDEANNKIDVKANNKNKEKFPLDAIKKSLDQKDYEKLYQYVSKWKDKEVGINERSIIEQGVNLLNTEGVKHFYTRGSEYLLNNKDYDKSIHDLLKAYQFADESYLYQHITYMLGVCYQAKNDVKSSLEYFIQYDNKFPAGNYEDEVLYRIAMINKDININEAKKYSKKLLDNYPYSQYSNSVIKSIINE</sequence>
<feature type="compositionally biased region" description="Basic and acidic residues" evidence="2">
    <location>
        <begin position="227"/>
        <end position="240"/>
    </location>
</feature>
<dbReference type="SUPFAM" id="SSF48452">
    <property type="entry name" value="TPR-like"/>
    <property type="match status" value="2"/>
</dbReference>
<dbReference type="InterPro" id="IPR019734">
    <property type="entry name" value="TPR_rpt"/>
</dbReference>
<dbReference type="SMART" id="SM00028">
    <property type="entry name" value="TPR"/>
    <property type="match status" value="3"/>
</dbReference>
<accession>A0ABT4CWS2</accession>
<organism evidence="3 4">
    <name type="scientific">Clostridium aestuarii</name>
    <dbReference type="NCBI Taxonomy" id="338193"/>
    <lineage>
        <taxon>Bacteria</taxon>
        <taxon>Bacillati</taxon>
        <taxon>Bacillota</taxon>
        <taxon>Clostridia</taxon>
        <taxon>Eubacteriales</taxon>
        <taxon>Clostridiaceae</taxon>
        <taxon>Clostridium</taxon>
    </lineage>
</organism>